<feature type="signal peptide" evidence="2">
    <location>
        <begin position="1"/>
        <end position="22"/>
    </location>
</feature>
<evidence type="ECO:0000313" key="3">
    <source>
        <dbReference type="EMBL" id="RDY25480.1"/>
    </source>
</evidence>
<dbReference type="Proteomes" id="UP000215694">
    <property type="component" value="Unassembled WGS sequence"/>
</dbReference>
<feature type="chain" id="PRO_5016588156" description="Lipoprotein" evidence="2">
    <location>
        <begin position="23"/>
        <end position="299"/>
    </location>
</feature>
<dbReference type="AlphaFoldDB" id="A0A371IYD1"/>
<sequence length="299" mass="34956">MKKVYILLISIMIIALTGCSSNNEKYSNENYKPNFNENHKEDSKKNSEEDSKQESKEFVNIEETYPQSIEYFKAIDQLESIENKGDSTTLLRDLQEYILEKYPYDYSQAKDQAILNTVEDFGIMERFLITNEDHMFYEATNHKSTIGLNYYVESGNDLRTNNIKITTDNFQIQKEICKNNSNELKIHTIYDSILEDLEKNSNIDIKKTVKQLEEISTDSEKKEMNEDTVVYPFSIDKEHLLLTYSKNEGKITNLRYSNMESADYESVYVKDGKVEISIIFNKLKDLSEQKKLFDKVLGI</sequence>
<gene>
    <name evidence="3" type="ORF">CHL78_017945</name>
</gene>
<reference evidence="3 4" key="1">
    <citation type="journal article" date="2017" name="Genome Announc.">
        <title>Draft Genome Sequence of Romboutsia weinsteinii sp. nov. Strain CCRI-19649(T) Isolated from Surface Water.</title>
        <authorList>
            <person name="Maheux A.F."/>
            <person name="Boudreau D.K."/>
            <person name="Berube E."/>
            <person name="Boissinot M."/>
            <person name="Cantin P."/>
            <person name="Raymond F."/>
            <person name="Corbeil J."/>
            <person name="Omar R.F."/>
            <person name="Bergeron M.G."/>
        </authorList>
    </citation>
    <scope>NUCLEOTIDE SEQUENCE [LARGE SCALE GENOMIC DNA]</scope>
    <source>
        <strain evidence="3 4">CCRI-19649</strain>
    </source>
</reference>
<evidence type="ECO:0000256" key="1">
    <source>
        <dbReference type="SAM" id="MobiDB-lite"/>
    </source>
</evidence>
<dbReference type="OrthoDB" id="2957942at2"/>
<name>A0A371IYD1_9FIRM</name>
<keyword evidence="2" id="KW-0732">Signal</keyword>
<comment type="caution">
    <text evidence="3">The sequence shown here is derived from an EMBL/GenBank/DDBJ whole genome shotgun (WGS) entry which is preliminary data.</text>
</comment>
<accession>A0A371IYD1</accession>
<protein>
    <recommendedName>
        <fullName evidence="5">Lipoprotein</fullName>
    </recommendedName>
</protein>
<organism evidence="3 4">
    <name type="scientific">Romboutsia weinsteinii</name>
    <dbReference type="NCBI Taxonomy" id="2020949"/>
    <lineage>
        <taxon>Bacteria</taxon>
        <taxon>Bacillati</taxon>
        <taxon>Bacillota</taxon>
        <taxon>Clostridia</taxon>
        <taxon>Peptostreptococcales</taxon>
        <taxon>Peptostreptococcaceae</taxon>
        <taxon>Romboutsia</taxon>
    </lineage>
</organism>
<dbReference type="PROSITE" id="PS51257">
    <property type="entry name" value="PROKAR_LIPOPROTEIN"/>
    <property type="match status" value="1"/>
</dbReference>
<dbReference type="RefSeq" id="WP_094367100.1">
    <property type="nucleotide sequence ID" value="NZ_NOJY02000068.1"/>
</dbReference>
<keyword evidence="4" id="KW-1185">Reference proteome</keyword>
<feature type="region of interest" description="Disordered" evidence="1">
    <location>
        <begin position="30"/>
        <end position="59"/>
    </location>
</feature>
<dbReference type="EMBL" id="NOJY02000068">
    <property type="protein sequence ID" value="RDY25480.1"/>
    <property type="molecule type" value="Genomic_DNA"/>
</dbReference>
<feature type="compositionally biased region" description="Basic and acidic residues" evidence="1">
    <location>
        <begin position="37"/>
        <end position="59"/>
    </location>
</feature>
<evidence type="ECO:0008006" key="5">
    <source>
        <dbReference type="Google" id="ProtNLM"/>
    </source>
</evidence>
<evidence type="ECO:0000313" key="4">
    <source>
        <dbReference type="Proteomes" id="UP000215694"/>
    </source>
</evidence>
<evidence type="ECO:0000256" key="2">
    <source>
        <dbReference type="SAM" id="SignalP"/>
    </source>
</evidence>
<proteinExistence type="predicted"/>